<keyword evidence="1" id="KW-1133">Transmembrane helix</keyword>
<sequence length="606" mass="67596">MSYVLVRDGGIETPRIFEKLLRLRKAALILAFTAAYFYAQFAFATENMEITRISEHALMPGLVTSKFDKAGLASKLTRELDNLPKSKSQQEFICENFLRWGLSCYEQKWRTNIAAFKTSGTNVYGWVRAGRADGTEAQLIAVQLGARRTSAIAHVMAFANFAKDQVYWARDIVFVFVENAVGMAAFLDKYHNFANNSAIIADDLNEQSGLLIAGVAYEASRVAIKNRKIATAKMNGVNGLQANLDLFNGIAKILHSRHQTYAALYDYLPDYRHSTANPYLVPLRAIYTQAFIEIEGIHSVMGLYGVQGVTIGIPVEFSEAQAGQLIEAVARMLNNALERLHQSYFMYILADDIHFASIAYYMPIIGLLGAPLLLNAYYEWRQLSTLAIPTHFLLLHCYGFGIYAITTWIYTKIGDEFGVRFAWPPVNPPAGSESFSLTHAFLIVSSMPVGLVFANRQPEYVSSLRLLCQLETALALGCVSLINFGLAAICALFAVPIVTLMTFEAASKFRAYFRTLALVLANPMTIITYLAMNMGPIFEYAENWKSSELEMAEKLAARMLRENALFGSHHIILLCFIVVPIWNCLFSCALNFADEPGLEAKTKKDQ</sequence>
<dbReference type="AlphaFoldDB" id="A0A8S1F931"/>
<keyword evidence="1" id="KW-0812">Transmembrane</keyword>
<dbReference type="PANTHER" id="PTHR13304">
    <property type="entry name" value="GLYCOSYLPHOSPHATIDYLINOSITOL ANCHOR ATTACHMENT 1 PROTEIN"/>
    <property type="match status" value="1"/>
</dbReference>
<dbReference type="GO" id="GO:0016255">
    <property type="term" value="P:attachment of GPI anchor to protein"/>
    <property type="evidence" value="ECO:0007669"/>
    <property type="project" value="TreeGrafter"/>
</dbReference>
<feature type="transmembrane region" description="Helical" evidence="1">
    <location>
        <begin position="511"/>
        <end position="532"/>
    </location>
</feature>
<dbReference type="GO" id="GO:0042765">
    <property type="term" value="C:GPI-anchor transamidase complex"/>
    <property type="evidence" value="ECO:0007669"/>
    <property type="project" value="InterPro"/>
</dbReference>
<feature type="transmembrane region" description="Helical" evidence="1">
    <location>
        <begin position="564"/>
        <end position="582"/>
    </location>
</feature>
<feature type="transmembrane region" description="Helical" evidence="1">
    <location>
        <begin position="390"/>
        <end position="410"/>
    </location>
</feature>
<evidence type="ECO:0000313" key="2">
    <source>
        <dbReference type="EMBL" id="CAB3407420.1"/>
    </source>
</evidence>
<reference evidence="2 3" key="1">
    <citation type="submission" date="2020-04" db="EMBL/GenBank/DDBJ databases">
        <authorList>
            <person name="Laetsch R D."/>
            <person name="Stevens L."/>
            <person name="Kumar S."/>
            <person name="Blaxter L. M."/>
        </authorList>
    </citation>
    <scope>NUCLEOTIDE SEQUENCE [LARGE SCALE GENOMIC DNA]</scope>
</reference>
<dbReference type="Pfam" id="PF04114">
    <property type="entry name" value="Gaa1"/>
    <property type="match status" value="1"/>
</dbReference>
<feature type="transmembrane region" description="Helical" evidence="1">
    <location>
        <begin position="474"/>
        <end position="499"/>
    </location>
</feature>
<keyword evidence="1" id="KW-0472">Membrane</keyword>
<protein>
    <submittedName>
        <fullName evidence="2">Uncharacterized protein</fullName>
    </submittedName>
</protein>
<evidence type="ECO:0000256" key="1">
    <source>
        <dbReference type="SAM" id="Phobius"/>
    </source>
</evidence>
<dbReference type="InterPro" id="IPR007246">
    <property type="entry name" value="Gaa1"/>
</dbReference>
<gene>
    <name evidence="2" type="ORF">CBOVIS_LOCUS9354</name>
</gene>
<dbReference type="EMBL" id="CADEPM010000006">
    <property type="protein sequence ID" value="CAB3407420.1"/>
    <property type="molecule type" value="Genomic_DNA"/>
</dbReference>
<dbReference type="OrthoDB" id="445301at2759"/>
<comment type="caution">
    <text evidence="2">The sequence shown here is derived from an EMBL/GenBank/DDBJ whole genome shotgun (WGS) entry which is preliminary data.</text>
</comment>
<feature type="transmembrane region" description="Helical" evidence="1">
    <location>
        <begin position="358"/>
        <end position="378"/>
    </location>
</feature>
<dbReference type="PANTHER" id="PTHR13304:SF0">
    <property type="entry name" value="GLYCOSYLPHOSPHATIDYLINOSITOL ANCHOR ATTACHMENT 1 PROTEIN"/>
    <property type="match status" value="1"/>
</dbReference>
<keyword evidence="3" id="KW-1185">Reference proteome</keyword>
<organism evidence="2 3">
    <name type="scientific">Caenorhabditis bovis</name>
    <dbReference type="NCBI Taxonomy" id="2654633"/>
    <lineage>
        <taxon>Eukaryota</taxon>
        <taxon>Metazoa</taxon>
        <taxon>Ecdysozoa</taxon>
        <taxon>Nematoda</taxon>
        <taxon>Chromadorea</taxon>
        <taxon>Rhabditida</taxon>
        <taxon>Rhabditina</taxon>
        <taxon>Rhabditomorpha</taxon>
        <taxon>Rhabditoidea</taxon>
        <taxon>Rhabditidae</taxon>
        <taxon>Peloderinae</taxon>
        <taxon>Caenorhabditis</taxon>
    </lineage>
</organism>
<evidence type="ECO:0000313" key="3">
    <source>
        <dbReference type="Proteomes" id="UP000494206"/>
    </source>
</evidence>
<proteinExistence type="predicted"/>
<feature type="transmembrane region" description="Helical" evidence="1">
    <location>
        <begin position="26"/>
        <end position="44"/>
    </location>
</feature>
<name>A0A8S1F931_9PELO</name>
<accession>A0A8S1F931</accession>
<dbReference type="Proteomes" id="UP000494206">
    <property type="component" value="Unassembled WGS sequence"/>
</dbReference>